<name>A0ACB9F3W8_CICIN</name>
<dbReference type="EMBL" id="CM042011">
    <property type="protein sequence ID" value="KAI3765784.1"/>
    <property type="molecule type" value="Genomic_DNA"/>
</dbReference>
<sequence>MESIEVVGDRKLKLFGFLIDPCVKGSKEEKRAKIPSNPKKYKCPFCCKKFLNSQALGGHQNAHKKERLKKKRMELQANRAKFNLYFGSLMSHFHDPTLSFNGFSSDFTFYSLDDYQNVNFINTHIVNLPCLASCSKFQQDGFTLGIGHNGTC</sequence>
<dbReference type="Proteomes" id="UP001055811">
    <property type="component" value="Linkage Group LG03"/>
</dbReference>
<keyword evidence="2" id="KW-1185">Reference proteome</keyword>
<reference evidence="2" key="1">
    <citation type="journal article" date="2022" name="Mol. Ecol. Resour.">
        <title>The genomes of chicory, endive, great burdock and yacon provide insights into Asteraceae palaeo-polyploidization history and plant inulin production.</title>
        <authorList>
            <person name="Fan W."/>
            <person name="Wang S."/>
            <person name="Wang H."/>
            <person name="Wang A."/>
            <person name="Jiang F."/>
            <person name="Liu H."/>
            <person name="Zhao H."/>
            <person name="Xu D."/>
            <person name="Zhang Y."/>
        </authorList>
    </citation>
    <scope>NUCLEOTIDE SEQUENCE [LARGE SCALE GENOMIC DNA]</scope>
    <source>
        <strain evidence="2">cv. Punajuju</strain>
    </source>
</reference>
<proteinExistence type="predicted"/>
<reference evidence="1 2" key="2">
    <citation type="journal article" date="2022" name="Mol. Ecol. Resour.">
        <title>The genomes of chicory, endive, great burdock and yacon provide insights into Asteraceae paleo-polyploidization history and plant inulin production.</title>
        <authorList>
            <person name="Fan W."/>
            <person name="Wang S."/>
            <person name="Wang H."/>
            <person name="Wang A."/>
            <person name="Jiang F."/>
            <person name="Liu H."/>
            <person name="Zhao H."/>
            <person name="Xu D."/>
            <person name="Zhang Y."/>
        </authorList>
    </citation>
    <scope>NUCLEOTIDE SEQUENCE [LARGE SCALE GENOMIC DNA]</scope>
    <source>
        <strain evidence="2">cv. Punajuju</strain>
        <tissue evidence="1">Leaves</tissue>
    </source>
</reference>
<gene>
    <name evidence="1" type="ORF">L2E82_15828</name>
</gene>
<protein>
    <submittedName>
        <fullName evidence="1">Uncharacterized protein</fullName>
    </submittedName>
</protein>
<accession>A0ACB9F3W8</accession>
<organism evidence="1 2">
    <name type="scientific">Cichorium intybus</name>
    <name type="common">Chicory</name>
    <dbReference type="NCBI Taxonomy" id="13427"/>
    <lineage>
        <taxon>Eukaryota</taxon>
        <taxon>Viridiplantae</taxon>
        <taxon>Streptophyta</taxon>
        <taxon>Embryophyta</taxon>
        <taxon>Tracheophyta</taxon>
        <taxon>Spermatophyta</taxon>
        <taxon>Magnoliopsida</taxon>
        <taxon>eudicotyledons</taxon>
        <taxon>Gunneridae</taxon>
        <taxon>Pentapetalae</taxon>
        <taxon>asterids</taxon>
        <taxon>campanulids</taxon>
        <taxon>Asterales</taxon>
        <taxon>Asteraceae</taxon>
        <taxon>Cichorioideae</taxon>
        <taxon>Cichorieae</taxon>
        <taxon>Cichoriinae</taxon>
        <taxon>Cichorium</taxon>
    </lineage>
</organism>
<comment type="caution">
    <text evidence="1">The sequence shown here is derived from an EMBL/GenBank/DDBJ whole genome shotgun (WGS) entry which is preliminary data.</text>
</comment>
<evidence type="ECO:0000313" key="2">
    <source>
        <dbReference type="Proteomes" id="UP001055811"/>
    </source>
</evidence>
<evidence type="ECO:0000313" key="1">
    <source>
        <dbReference type="EMBL" id="KAI3765784.1"/>
    </source>
</evidence>